<proteinExistence type="predicted"/>
<keyword evidence="3" id="KW-1185">Reference proteome</keyword>
<evidence type="ECO:0000256" key="1">
    <source>
        <dbReference type="SAM" id="SignalP"/>
    </source>
</evidence>
<dbReference type="EMBL" id="BMAV01005220">
    <property type="protein sequence ID" value="GFY46150.1"/>
    <property type="molecule type" value="Genomic_DNA"/>
</dbReference>
<feature type="chain" id="PRO_5036471812" evidence="1">
    <location>
        <begin position="17"/>
        <end position="102"/>
    </location>
</feature>
<keyword evidence="1" id="KW-0732">Signal</keyword>
<feature type="signal peptide" evidence="1">
    <location>
        <begin position="1"/>
        <end position="16"/>
    </location>
</feature>
<dbReference type="AlphaFoldDB" id="A0A8X6X4K7"/>
<comment type="caution">
    <text evidence="2">The sequence shown here is derived from an EMBL/GenBank/DDBJ whole genome shotgun (WGS) entry which is preliminary data.</text>
</comment>
<evidence type="ECO:0000313" key="3">
    <source>
        <dbReference type="Proteomes" id="UP000886998"/>
    </source>
</evidence>
<reference evidence="2" key="1">
    <citation type="submission" date="2020-08" db="EMBL/GenBank/DDBJ databases">
        <title>Multicomponent nature underlies the extraordinary mechanical properties of spider dragline silk.</title>
        <authorList>
            <person name="Kono N."/>
            <person name="Nakamura H."/>
            <person name="Mori M."/>
            <person name="Yoshida Y."/>
            <person name="Ohtoshi R."/>
            <person name="Malay A.D."/>
            <person name="Moran D.A.P."/>
            <person name="Tomita M."/>
            <person name="Numata K."/>
            <person name="Arakawa K."/>
        </authorList>
    </citation>
    <scope>NUCLEOTIDE SEQUENCE</scope>
</reference>
<protein>
    <submittedName>
        <fullName evidence="2">Uncharacterized protein</fullName>
    </submittedName>
</protein>
<accession>A0A8X6X4K7</accession>
<gene>
    <name evidence="2" type="ORF">TNIN_9261</name>
</gene>
<sequence>MILTALKIFWLPVTEARMMIKKLAPVALGWHGIFIKGFHFDFVVAYIGDLENNFVGCTFPRYNQKQRHFGIIFAVSHNQNVLWGDVMSTQFSDDFINVKITG</sequence>
<name>A0A8X6X4K7_9ARAC</name>
<dbReference type="Proteomes" id="UP000886998">
    <property type="component" value="Unassembled WGS sequence"/>
</dbReference>
<organism evidence="2 3">
    <name type="scientific">Trichonephila inaurata madagascariensis</name>
    <dbReference type="NCBI Taxonomy" id="2747483"/>
    <lineage>
        <taxon>Eukaryota</taxon>
        <taxon>Metazoa</taxon>
        <taxon>Ecdysozoa</taxon>
        <taxon>Arthropoda</taxon>
        <taxon>Chelicerata</taxon>
        <taxon>Arachnida</taxon>
        <taxon>Araneae</taxon>
        <taxon>Araneomorphae</taxon>
        <taxon>Entelegynae</taxon>
        <taxon>Araneoidea</taxon>
        <taxon>Nephilidae</taxon>
        <taxon>Trichonephila</taxon>
        <taxon>Trichonephila inaurata</taxon>
    </lineage>
</organism>
<evidence type="ECO:0000313" key="2">
    <source>
        <dbReference type="EMBL" id="GFY46150.1"/>
    </source>
</evidence>